<accession>A0ACB6G2B7</accession>
<dbReference type="EMBL" id="PDWZ02000001">
    <property type="protein sequence ID" value="KAB2110867.1"/>
    <property type="molecule type" value="Genomic_DNA"/>
</dbReference>
<name>A0ACB6G2B7_9PLEO</name>
<protein>
    <submittedName>
        <fullName evidence="1">Uncharacterized protein</fullName>
    </submittedName>
</protein>
<dbReference type="Proteomes" id="UP000293547">
    <property type="component" value="Unassembled WGS sequence"/>
</dbReference>
<proteinExistence type="predicted"/>
<evidence type="ECO:0000313" key="2">
    <source>
        <dbReference type="Proteomes" id="UP000293547"/>
    </source>
</evidence>
<organism evidence="1 2">
    <name type="scientific">Alternaria gaisen</name>
    <dbReference type="NCBI Taxonomy" id="167740"/>
    <lineage>
        <taxon>Eukaryota</taxon>
        <taxon>Fungi</taxon>
        <taxon>Dikarya</taxon>
        <taxon>Ascomycota</taxon>
        <taxon>Pezizomycotina</taxon>
        <taxon>Dothideomycetes</taxon>
        <taxon>Pleosporomycetidae</taxon>
        <taxon>Pleosporales</taxon>
        <taxon>Pleosporineae</taxon>
        <taxon>Pleosporaceae</taxon>
        <taxon>Alternaria</taxon>
        <taxon>Alternaria sect. Alternaria</taxon>
    </lineage>
</organism>
<comment type="caution">
    <text evidence="1">The sequence shown here is derived from an EMBL/GenBank/DDBJ whole genome shotgun (WGS) entry which is preliminary data.</text>
</comment>
<reference evidence="1 2" key="1">
    <citation type="journal article" date="2019" name="bioRxiv">
        <title>Genomics, evolutionary history and diagnostics of the Alternaria alternata species group including apple and Asian pear pathotypes.</title>
        <authorList>
            <person name="Armitage A.D."/>
            <person name="Cockerton H.M."/>
            <person name="Sreenivasaprasad S."/>
            <person name="Woodhall J.W."/>
            <person name="Lane C.R."/>
            <person name="Harrison R.J."/>
            <person name="Clarkson J.P."/>
        </authorList>
    </citation>
    <scope>NUCLEOTIDE SEQUENCE [LARGE SCALE GENOMIC DNA]</scope>
    <source>
        <strain evidence="1 2">FERA 650</strain>
    </source>
</reference>
<evidence type="ECO:0000313" key="1">
    <source>
        <dbReference type="EMBL" id="KAB2110867.1"/>
    </source>
</evidence>
<sequence>MPGIETTFCNGYGFSPTHVVLTKRKRSAEDKYIDLGFGLCYRRRQQDLQDGEHNVEDDDYDGKQPPHKRRVPNSFYGPQSARLGIIPAATLATLHGLKKFGRDSMGVGMKVFKAPYAVCRGVSRYVRDLHRAGVARSVFESIAAPDNIPDLENWLKVVGLHGQQMYVENKGDENNSGNRRDGSTSPRPDRSVPDSDDFDSATRPGGDAISIYQLSERPVHSSILPQSLVPARLPLEMRHDAQNSAPRTKSTYATIVNAGTQTSPIDQEDTGKQVKSRKHTWHVSEQAAESQTASEKVASAMLKQPALSFERSLEVEKVWMRRLTDWREDAEGDVRKPLPLNVPDYEDLRDWELDRLKEDIKSLDRILASRKDTAGVVRAMLRPETSNSKLSKDPKRLAVRDEELKAVQQREVERQYLALVAEAQRQARAENTQFPEGLRGWDQVGSDEQELIRWAVYANQVNDISEQARRKISTDRPAVSTFSPQDSMANPYGASATDDILNGKKCRPSSGTNGRPWPVTGPQWIGRSTEQQTRDERYARLKQKFEDPKWAEVVFNVEVTRYGVLYTGRRWPDDVANWGTIIPAAKALVLEVTEYLTSKEEFEGPDAESE</sequence>
<gene>
    <name evidence="1" type="ORF">AG0111_0g2170</name>
</gene>
<keyword evidence="2" id="KW-1185">Reference proteome</keyword>